<dbReference type="Gene3D" id="3.10.100.10">
    <property type="entry name" value="Mannose-Binding Protein A, subunit A"/>
    <property type="match status" value="1"/>
</dbReference>
<dbReference type="InterPro" id="IPR016187">
    <property type="entry name" value="CTDL_fold"/>
</dbReference>
<dbReference type="Pfam" id="PF00059">
    <property type="entry name" value="Lectin_C"/>
    <property type="match status" value="1"/>
</dbReference>
<keyword evidence="2" id="KW-0812">Transmembrane</keyword>
<evidence type="ECO:0000256" key="1">
    <source>
        <dbReference type="PROSITE-ProRule" id="PRU01005"/>
    </source>
</evidence>
<comment type="caution">
    <text evidence="5">The sequence shown here is derived from an EMBL/GenBank/DDBJ whole genome shotgun (WGS) entry which is preliminary data.</text>
</comment>
<protein>
    <submittedName>
        <fullName evidence="5">C-type lectin superfamily 17 member A</fullName>
    </submittedName>
</protein>
<keyword evidence="6" id="KW-1185">Reference proteome</keyword>
<dbReference type="InterPro" id="IPR003582">
    <property type="entry name" value="ShKT_dom"/>
</dbReference>
<evidence type="ECO:0000313" key="6">
    <source>
        <dbReference type="Proteomes" id="UP000596742"/>
    </source>
</evidence>
<evidence type="ECO:0000313" key="5">
    <source>
        <dbReference type="EMBL" id="VDI30356.1"/>
    </source>
</evidence>
<proteinExistence type="predicted"/>
<dbReference type="CDD" id="cd00037">
    <property type="entry name" value="CLECT"/>
    <property type="match status" value="1"/>
</dbReference>
<dbReference type="InterPro" id="IPR050828">
    <property type="entry name" value="C-type_lectin/matrix_domain"/>
</dbReference>
<sequence>MTISIRNTSALLFNTLRNDKLLYCIFIFLYISVVNAQSNCSYGLRICEFYPWAPWAACNSTCGGVKYRMKPICCHHTEGHQQSFDECLKSCNITRQQYLKDKYEEQSCESCTNVPTTPQATTVTTQSVQSCVDDSRVACDQSACNSGLKMFCQATCNLCSITHMPSTSKCPKGWAEFRGECLLFSPEKKNWFEAHDACRSHQAYLATDDSAEKHSFMKNIISILDGEGFRNFFIGATDLVFEGQWLWTETGTAQTGYTAWGPGRPGTNVSLSIKKNCLMCFLNDDNLYWTDNDCYDRNVHFICEKQATDFVNSEQIFG</sequence>
<dbReference type="InterPro" id="IPR016186">
    <property type="entry name" value="C-type_lectin-like/link_sf"/>
</dbReference>
<feature type="transmembrane region" description="Helical" evidence="2">
    <location>
        <begin position="21"/>
        <end position="38"/>
    </location>
</feature>
<dbReference type="SUPFAM" id="SSF56436">
    <property type="entry name" value="C-type lectin-like"/>
    <property type="match status" value="1"/>
</dbReference>
<keyword evidence="2" id="KW-0472">Membrane</keyword>
<organism evidence="5 6">
    <name type="scientific">Mytilus galloprovincialis</name>
    <name type="common">Mediterranean mussel</name>
    <dbReference type="NCBI Taxonomy" id="29158"/>
    <lineage>
        <taxon>Eukaryota</taxon>
        <taxon>Metazoa</taxon>
        <taxon>Spiralia</taxon>
        <taxon>Lophotrochozoa</taxon>
        <taxon>Mollusca</taxon>
        <taxon>Bivalvia</taxon>
        <taxon>Autobranchia</taxon>
        <taxon>Pteriomorphia</taxon>
        <taxon>Mytilida</taxon>
        <taxon>Mytiloidea</taxon>
        <taxon>Mytilidae</taxon>
        <taxon>Mytilinae</taxon>
        <taxon>Mytilus</taxon>
    </lineage>
</organism>
<dbReference type="InterPro" id="IPR001304">
    <property type="entry name" value="C-type_lectin-like"/>
</dbReference>
<dbReference type="OrthoDB" id="6118498at2759"/>
<dbReference type="EMBL" id="UYJE01004680">
    <property type="protein sequence ID" value="VDI30356.1"/>
    <property type="molecule type" value="Genomic_DNA"/>
</dbReference>
<reference evidence="5" key="1">
    <citation type="submission" date="2018-11" db="EMBL/GenBank/DDBJ databases">
        <authorList>
            <person name="Alioto T."/>
            <person name="Alioto T."/>
        </authorList>
    </citation>
    <scope>NUCLEOTIDE SEQUENCE</scope>
</reference>
<dbReference type="PANTHER" id="PTHR45710:SF26">
    <property type="entry name" value="RH26557P"/>
    <property type="match status" value="1"/>
</dbReference>
<name>A0A8B6E7M6_MYTGA</name>
<feature type="domain" description="ShKT" evidence="4">
    <location>
        <begin position="131"/>
        <end position="159"/>
    </location>
</feature>
<dbReference type="SMART" id="SM00034">
    <property type="entry name" value="CLECT"/>
    <property type="match status" value="1"/>
</dbReference>
<feature type="domain" description="C-type lectin" evidence="3">
    <location>
        <begin position="177"/>
        <end position="294"/>
    </location>
</feature>
<evidence type="ECO:0000259" key="3">
    <source>
        <dbReference type="PROSITE" id="PS50041"/>
    </source>
</evidence>
<gene>
    <name evidence="5" type="ORF">MGAL_10B086773</name>
</gene>
<dbReference type="AlphaFoldDB" id="A0A8B6E7M6"/>
<keyword evidence="5" id="KW-0430">Lectin</keyword>
<accession>A0A8B6E7M6</accession>
<evidence type="ECO:0000256" key="2">
    <source>
        <dbReference type="SAM" id="Phobius"/>
    </source>
</evidence>
<dbReference type="GO" id="GO:0030246">
    <property type="term" value="F:carbohydrate binding"/>
    <property type="evidence" value="ECO:0007669"/>
    <property type="project" value="UniProtKB-KW"/>
</dbReference>
<dbReference type="PROSITE" id="PS50041">
    <property type="entry name" value="C_TYPE_LECTIN_2"/>
    <property type="match status" value="1"/>
</dbReference>
<comment type="caution">
    <text evidence="1">Lacks conserved residue(s) required for the propagation of feature annotation.</text>
</comment>
<dbReference type="Proteomes" id="UP000596742">
    <property type="component" value="Unassembled WGS sequence"/>
</dbReference>
<dbReference type="PROSITE" id="PS51670">
    <property type="entry name" value="SHKT"/>
    <property type="match status" value="1"/>
</dbReference>
<dbReference type="PANTHER" id="PTHR45710">
    <property type="entry name" value="C-TYPE LECTIN DOMAIN-CONTAINING PROTEIN 180"/>
    <property type="match status" value="1"/>
</dbReference>
<keyword evidence="2" id="KW-1133">Transmembrane helix</keyword>
<evidence type="ECO:0000259" key="4">
    <source>
        <dbReference type="PROSITE" id="PS51670"/>
    </source>
</evidence>